<dbReference type="InterPro" id="IPR013083">
    <property type="entry name" value="Znf_RING/FYVE/PHD"/>
</dbReference>
<evidence type="ECO:0000256" key="6">
    <source>
        <dbReference type="ARBA" id="ARBA00022786"/>
    </source>
</evidence>
<evidence type="ECO:0000256" key="7">
    <source>
        <dbReference type="ARBA" id="ARBA00022833"/>
    </source>
</evidence>
<dbReference type="AlphaFoldDB" id="A0AAV1WN15"/>
<accession>A0AAV1WN15</accession>
<dbReference type="EMBL" id="CAXHTB010000008">
    <property type="protein sequence ID" value="CAL0310456.1"/>
    <property type="molecule type" value="Genomic_DNA"/>
</dbReference>
<protein>
    <recommendedName>
        <fullName evidence="2">RING-type E3 ubiquitin transferase</fullName>
        <ecNumber evidence="2">2.3.2.27</ecNumber>
    </recommendedName>
</protein>
<evidence type="ECO:0000256" key="5">
    <source>
        <dbReference type="ARBA" id="ARBA00022771"/>
    </source>
</evidence>
<feature type="compositionally biased region" description="Polar residues" evidence="9">
    <location>
        <begin position="161"/>
        <end position="172"/>
    </location>
</feature>
<organism evidence="11 12">
    <name type="scientific">Lupinus luteus</name>
    <name type="common">European yellow lupine</name>
    <dbReference type="NCBI Taxonomy" id="3873"/>
    <lineage>
        <taxon>Eukaryota</taxon>
        <taxon>Viridiplantae</taxon>
        <taxon>Streptophyta</taxon>
        <taxon>Embryophyta</taxon>
        <taxon>Tracheophyta</taxon>
        <taxon>Spermatophyta</taxon>
        <taxon>Magnoliopsida</taxon>
        <taxon>eudicotyledons</taxon>
        <taxon>Gunneridae</taxon>
        <taxon>Pentapetalae</taxon>
        <taxon>rosids</taxon>
        <taxon>fabids</taxon>
        <taxon>Fabales</taxon>
        <taxon>Fabaceae</taxon>
        <taxon>Papilionoideae</taxon>
        <taxon>50 kb inversion clade</taxon>
        <taxon>genistoids sensu lato</taxon>
        <taxon>core genistoids</taxon>
        <taxon>Genisteae</taxon>
        <taxon>Lupinus</taxon>
    </lineage>
</organism>
<keyword evidence="12" id="KW-1185">Reference proteome</keyword>
<dbReference type="GO" id="GO:0061630">
    <property type="term" value="F:ubiquitin protein ligase activity"/>
    <property type="evidence" value="ECO:0007669"/>
    <property type="project" value="UniProtKB-EC"/>
</dbReference>
<sequence length="543" mass="60605">MEHRHFYNTTPMFEGEPDQNWNHMHADQHHVLTGMPSTSENGSLIYPVENMSTDSVSSPSHWNSTTRSNGYATSSLNIEVPPRQWDASDTSNNHFMNPSSAGVFFAVSENYAHHASSSNYDGQAFHINDGFIDLTRGSRRGPRKRKSPEIPPVFERGGTSRYFNAGSSTDLPISSELRPEKPNIDYQYMPWDHATMTPTFRGGGLSIRGESSLRNVRSRSVLDSESNIARTHLSSNHPHNSYSAALPVQHSSMVDPSGRTSSASASDWNRMSISSAHGRLLLADTNAFGPEASHFLVGSGATASNASVDVGIYHQEQPSTSRNCTAPQSFHNNPTQAFRGVRSHYSQRPTPTFRDSSSLCLGYMTPSDDALPVVAENYTSRHPRPRPSAISRWRNNDRNGRSRIASDRYRSLVEEGFIIIDRASLYDARNMFDRHGDMRMDIDNMSYEELLTLGERIGHVSTGLSEDLLSKCLIESIYCSSEQSQDEETCVICLEEYKNMDDVGTLKICGHDYHVSCIKKWLSMKKLCPICKASSLPENKDTK</sequence>
<dbReference type="InterPro" id="IPR045191">
    <property type="entry name" value="MBR1/2-like"/>
</dbReference>
<keyword evidence="4" id="KW-0479">Metal-binding</keyword>
<evidence type="ECO:0000256" key="8">
    <source>
        <dbReference type="PROSITE-ProRule" id="PRU00175"/>
    </source>
</evidence>
<dbReference type="PANTHER" id="PTHR22937:SF174">
    <property type="entry name" value="RING-TYPE E3 UBIQUITIN TRANSFERASE"/>
    <property type="match status" value="1"/>
</dbReference>
<dbReference type="Pfam" id="PF13639">
    <property type="entry name" value="zf-RING_2"/>
    <property type="match status" value="1"/>
</dbReference>
<evidence type="ECO:0000256" key="4">
    <source>
        <dbReference type="ARBA" id="ARBA00022723"/>
    </source>
</evidence>
<evidence type="ECO:0000256" key="2">
    <source>
        <dbReference type="ARBA" id="ARBA00012483"/>
    </source>
</evidence>
<keyword evidence="7" id="KW-0862">Zinc</keyword>
<dbReference type="InterPro" id="IPR001841">
    <property type="entry name" value="Znf_RING"/>
</dbReference>
<feature type="region of interest" description="Disordered" evidence="9">
    <location>
        <begin position="136"/>
        <end position="178"/>
    </location>
</feature>
<evidence type="ECO:0000256" key="9">
    <source>
        <dbReference type="SAM" id="MobiDB-lite"/>
    </source>
</evidence>
<evidence type="ECO:0000259" key="10">
    <source>
        <dbReference type="PROSITE" id="PS50089"/>
    </source>
</evidence>
<comment type="caution">
    <text evidence="11">The sequence shown here is derived from an EMBL/GenBank/DDBJ whole genome shotgun (WGS) entry which is preliminary data.</text>
</comment>
<gene>
    <name evidence="11" type="ORF">LLUT_LOCUS11516</name>
</gene>
<dbReference type="Gene3D" id="3.30.40.10">
    <property type="entry name" value="Zinc/RING finger domain, C3HC4 (zinc finger)"/>
    <property type="match status" value="1"/>
</dbReference>
<evidence type="ECO:0000256" key="1">
    <source>
        <dbReference type="ARBA" id="ARBA00000900"/>
    </source>
</evidence>
<dbReference type="FunFam" id="3.30.40.10:FF:000538">
    <property type="entry name" value="E3 ubiquitin-protein ligase MBR2 isoform A"/>
    <property type="match status" value="1"/>
</dbReference>
<dbReference type="GO" id="GO:0008270">
    <property type="term" value="F:zinc ion binding"/>
    <property type="evidence" value="ECO:0007669"/>
    <property type="project" value="UniProtKB-KW"/>
</dbReference>
<reference evidence="11 12" key="1">
    <citation type="submission" date="2024-03" db="EMBL/GenBank/DDBJ databases">
        <authorList>
            <person name="Martinez-Hernandez J."/>
        </authorList>
    </citation>
    <scope>NUCLEOTIDE SEQUENCE [LARGE SCALE GENOMIC DNA]</scope>
</reference>
<keyword evidence="3" id="KW-0808">Transferase</keyword>
<dbReference type="CDD" id="cd16469">
    <property type="entry name" value="RING-H2_RNF24-like"/>
    <property type="match status" value="1"/>
</dbReference>
<dbReference type="EC" id="2.3.2.27" evidence="2"/>
<evidence type="ECO:0000313" key="12">
    <source>
        <dbReference type="Proteomes" id="UP001497480"/>
    </source>
</evidence>
<dbReference type="SMART" id="SM00184">
    <property type="entry name" value="RING"/>
    <property type="match status" value="1"/>
</dbReference>
<comment type="catalytic activity">
    <reaction evidence="1">
        <text>S-ubiquitinyl-[E2 ubiquitin-conjugating enzyme]-L-cysteine + [acceptor protein]-L-lysine = [E2 ubiquitin-conjugating enzyme]-L-cysteine + N(6)-ubiquitinyl-[acceptor protein]-L-lysine.</text>
        <dbReference type="EC" id="2.3.2.27"/>
    </reaction>
</comment>
<name>A0AAV1WN15_LUPLU</name>
<evidence type="ECO:0000313" key="11">
    <source>
        <dbReference type="EMBL" id="CAL0310456.1"/>
    </source>
</evidence>
<dbReference type="PROSITE" id="PS50089">
    <property type="entry name" value="ZF_RING_2"/>
    <property type="match status" value="1"/>
</dbReference>
<keyword evidence="6" id="KW-0833">Ubl conjugation pathway</keyword>
<dbReference type="Proteomes" id="UP001497480">
    <property type="component" value="Unassembled WGS sequence"/>
</dbReference>
<feature type="domain" description="RING-type" evidence="10">
    <location>
        <begin position="490"/>
        <end position="532"/>
    </location>
</feature>
<evidence type="ECO:0000256" key="3">
    <source>
        <dbReference type="ARBA" id="ARBA00022679"/>
    </source>
</evidence>
<dbReference type="PANTHER" id="PTHR22937">
    <property type="entry name" value="E3 UBIQUITIN-PROTEIN LIGASE RNF165"/>
    <property type="match status" value="1"/>
</dbReference>
<proteinExistence type="predicted"/>
<feature type="compositionally biased region" description="Basic residues" evidence="9">
    <location>
        <begin position="137"/>
        <end position="146"/>
    </location>
</feature>
<dbReference type="SUPFAM" id="SSF57850">
    <property type="entry name" value="RING/U-box"/>
    <property type="match status" value="1"/>
</dbReference>
<keyword evidence="5 8" id="KW-0863">Zinc-finger</keyword>